<comment type="caution">
    <text evidence="1">The sequence shown here is derived from an EMBL/GenBank/DDBJ whole genome shotgun (WGS) entry which is preliminary data.</text>
</comment>
<evidence type="ECO:0000313" key="2">
    <source>
        <dbReference type="Proteomes" id="UP000291343"/>
    </source>
</evidence>
<dbReference type="AlphaFoldDB" id="A0A482WLM2"/>
<organism evidence="1 2">
    <name type="scientific">Laodelphax striatellus</name>
    <name type="common">Small brown planthopper</name>
    <name type="synonym">Delphax striatella</name>
    <dbReference type="NCBI Taxonomy" id="195883"/>
    <lineage>
        <taxon>Eukaryota</taxon>
        <taxon>Metazoa</taxon>
        <taxon>Ecdysozoa</taxon>
        <taxon>Arthropoda</taxon>
        <taxon>Hexapoda</taxon>
        <taxon>Insecta</taxon>
        <taxon>Pterygota</taxon>
        <taxon>Neoptera</taxon>
        <taxon>Paraneoptera</taxon>
        <taxon>Hemiptera</taxon>
        <taxon>Auchenorrhyncha</taxon>
        <taxon>Fulgoroidea</taxon>
        <taxon>Delphacidae</taxon>
        <taxon>Criomorphinae</taxon>
        <taxon>Laodelphax</taxon>
    </lineage>
</organism>
<proteinExistence type="predicted"/>
<sequence>MLWQGDKESSLQRSPPPPPVYENREALLLVRASGSSFVPSANFMWPLVTSLLLLRT</sequence>
<dbReference type="EMBL" id="QKKF02031491">
    <property type="protein sequence ID" value="RZF34447.1"/>
    <property type="molecule type" value="Genomic_DNA"/>
</dbReference>
<dbReference type="OrthoDB" id="6415662at2759"/>
<accession>A0A482WLM2</accession>
<name>A0A482WLM2_LAOST</name>
<keyword evidence="2" id="KW-1185">Reference proteome</keyword>
<protein>
    <submittedName>
        <fullName evidence="1">Uncharacterized protein</fullName>
    </submittedName>
</protein>
<reference evidence="1 2" key="1">
    <citation type="journal article" date="2017" name="Gigascience">
        <title>Genome sequence of the small brown planthopper, Laodelphax striatellus.</title>
        <authorList>
            <person name="Zhu J."/>
            <person name="Jiang F."/>
            <person name="Wang X."/>
            <person name="Yang P."/>
            <person name="Bao Y."/>
            <person name="Zhao W."/>
            <person name="Wang W."/>
            <person name="Lu H."/>
            <person name="Wang Q."/>
            <person name="Cui N."/>
            <person name="Li J."/>
            <person name="Chen X."/>
            <person name="Luo L."/>
            <person name="Yu J."/>
            <person name="Kang L."/>
            <person name="Cui F."/>
        </authorList>
    </citation>
    <scope>NUCLEOTIDE SEQUENCE [LARGE SCALE GENOMIC DNA]</scope>
    <source>
        <strain evidence="1">Lst14</strain>
    </source>
</reference>
<gene>
    <name evidence="1" type="ORF">LSTR_LSTR012408</name>
</gene>
<evidence type="ECO:0000313" key="1">
    <source>
        <dbReference type="EMBL" id="RZF34447.1"/>
    </source>
</evidence>
<dbReference type="Proteomes" id="UP000291343">
    <property type="component" value="Unassembled WGS sequence"/>
</dbReference>
<dbReference type="InParanoid" id="A0A482WLM2"/>